<evidence type="ECO:0000256" key="1">
    <source>
        <dbReference type="PIRSR" id="PIRSR000440-1"/>
    </source>
</evidence>
<protein>
    <submittedName>
        <fullName evidence="2">Chloramphenicol O-acetyltransferase type A</fullName>
    </submittedName>
</protein>
<dbReference type="AlphaFoldDB" id="A0A4R2KFC6"/>
<name>A0A4R2KFC6_9FIRM</name>
<dbReference type="InterPro" id="IPR001707">
    <property type="entry name" value="Cmp_AcTrfase"/>
</dbReference>
<dbReference type="PIRSF" id="PIRSF000440">
    <property type="entry name" value="CAT"/>
    <property type="match status" value="1"/>
</dbReference>
<accession>A0A4R2KFC6</accession>
<dbReference type="SMART" id="SM01059">
    <property type="entry name" value="CAT"/>
    <property type="match status" value="1"/>
</dbReference>
<keyword evidence="2" id="KW-0808">Transferase</keyword>
<evidence type="ECO:0000313" key="2">
    <source>
        <dbReference type="EMBL" id="TCO69076.1"/>
    </source>
</evidence>
<dbReference type="EMBL" id="SLWV01000035">
    <property type="protein sequence ID" value="TCO69076.1"/>
    <property type="molecule type" value="Genomic_DNA"/>
</dbReference>
<dbReference type="Pfam" id="PF00302">
    <property type="entry name" value="CAT"/>
    <property type="match status" value="1"/>
</dbReference>
<feature type="active site" description="Proton acceptor" evidence="1">
    <location>
        <position position="194"/>
    </location>
</feature>
<dbReference type="SUPFAM" id="SSF52777">
    <property type="entry name" value="CoA-dependent acyltransferases"/>
    <property type="match status" value="1"/>
</dbReference>
<dbReference type="PANTHER" id="PTHR38474">
    <property type="entry name" value="SLR0299 PROTEIN"/>
    <property type="match status" value="1"/>
</dbReference>
<dbReference type="Gene3D" id="3.30.559.10">
    <property type="entry name" value="Chloramphenicol acetyltransferase-like domain"/>
    <property type="match status" value="1"/>
</dbReference>
<proteinExistence type="predicted"/>
<dbReference type="Proteomes" id="UP000294919">
    <property type="component" value="Unassembled WGS sequence"/>
</dbReference>
<sequence>MMEINFHPIDLQTWPRGQMFYYFSKMAPTGYSLTVELDITIMKAALKERKIKFFPAYLWLATKMLNRQIEFKVAVKDEVLGYWDTLTPLYAAFHEDDKTISLMWTEYDDEFSVFYERYLENQRQYGNNHGVLSQPDKIPPKNSYTVSCVPWIEFKHFSIQSFENKPYYFPTLEAGRIFEKSGNIMLPLSMTLHHATTDGWHVKQFLEDVQHAMNHPQEWL</sequence>
<keyword evidence="3" id="KW-1185">Reference proteome</keyword>
<dbReference type="InterPro" id="IPR023213">
    <property type="entry name" value="CAT-like_dom_sf"/>
</dbReference>
<evidence type="ECO:0000313" key="3">
    <source>
        <dbReference type="Proteomes" id="UP000294919"/>
    </source>
</evidence>
<dbReference type="GO" id="GO:0008811">
    <property type="term" value="F:chloramphenicol O-acetyltransferase activity"/>
    <property type="evidence" value="ECO:0007669"/>
    <property type="project" value="InterPro"/>
</dbReference>
<comment type="caution">
    <text evidence="2">The sequence shown here is derived from an EMBL/GenBank/DDBJ whole genome shotgun (WGS) entry which is preliminary data.</text>
</comment>
<reference evidence="2 3" key="1">
    <citation type="submission" date="2019-03" db="EMBL/GenBank/DDBJ databases">
        <title>Genomic Encyclopedia of Type Strains, Phase IV (KMG-IV): sequencing the most valuable type-strain genomes for metagenomic binning, comparative biology and taxonomic classification.</title>
        <authorList>
            <person name="Goeker M."/>
        </authorList>
    </citation>
    <scope>NUCLEOTIDE SEQUENCE [LARGE SCALE GENOMIC DNA]</scope>
    <source>
        <strain evidence="2 3">DSM 102940</strain>
    </source>
</reference>
<organism evidence="2 3">
    <name type="scientific">Marinisporobacter balticus</name>
    <dbReference type="NCBI Taxonomy" id="2018667"/>
    <lineage>
        <taxon>Bacteria</taxon>
        <taxon>Bacillati</taxon>
        <taxon>Bacillota</taxon>
        <taxon>Clostridia</taxon>
        <taxon>Peptostreptococcales</taxon>
        <taxon>Thermotaleaceae</taxon>
        <taxon>Marinisporobacter</taxon>
    </lineage>
</organism>
<dbReference type="PANTHER" id="PTHR38474:SF2">
    <property type="entry name" value="CHLORAMPHENICOL ACETYLTRANSFERASE"/>
    <property type="match status" value="1"/>
</dbReference>
<gene>
    <name evidence="2" type="ORF">EV214_13528</name>
</gene>